<comment type="similarity">
    <text evidence="7">Belongs to the TonB-dependent receptor family.</text>
</comment>
<dbReference type="InterPro" id="IPR012910">
    <property type="entry name" value="Plug_dom"/>
</dbReference>
<feature type="domain" description="TonB-dependent receptor plug" evidence="8">
    <location>
        <begin position="88"/>
        <end position="201"/>
    </location>
</feature>
<dbReference type="GO" id="GO:0009279">
    <property type="term" value="C:cell outer membrane"/>
    <property type="evidence" value="ECO:0007669"/>
    <property type="project" value="UniProtKB-SubCell"/>
</dbReference>
<reference evidence="9 10" key="1">
    <citation type="submission" date="2019-07" db="EMBL/GenBank/DDBJ databases">
        <title>Whole genome shotgun sequence of Segetibacter aerophilus NBRC 106135.</title>
        <authorList>
            <person name="Hosoyama A."/>
            <person name="Uohara A."/>
            <person name="Ohji S."/>
            <person name="Ichikawa N."/>
        </authorList>
    </citation>
    <scope>NUCLEOTIDE SEQUENCE [LARGE SCALE GENOMIC DNA]</scope>
    <source>
        <strain evidence="9 10">NBRC 106135</strain>
    </source>
</reference>
<evidence type="ECO:0000256" key="5">
    <source>
        <dbReference type="ARBA" id="ARBA00023136"/>
    </source>
</evidence>
<dbReference type="Gene3D" id="2.170.130.10">
    <property type="entry name" value="TonB-dependent receptor, plug domain"/>
    <property type="match status" value="1"/>
</dbReference>
<dbReference type="NCBIfam" id="TIGR04056">
    <property type="entry name" value="OMP_RagA_SusC"/>
    <property type="match status" value="1"/>
</dbReference>
<name>A0A512BF35_9BACT</name>
<dbReference type="Pfam" id="PF07715">
    <property type="entry name" value="Plug"/>
    <property type="match status" value="1"/>
</dbReference>
<keyword evidence="6 7" id="KW-0998">Cell outer membrane</keyword>
<keyword evidence="10" id="KW-1185">Reference proteome</keyword>
<evidence type="ECO:0000313" key="9">
    <source>
        <dbReference type="EMBL" id="GEO10586.1"/>
    </source>
</evidence>
<evidence type="ECO:0000256" key="4">
    <source>
        <dbReference type="ARBA" id="ARBA00022692"/>
    </source>
</evidence>
<evidence type="ECO:0000256" key="2">
    <source>
        <dbReference type="ARBA" id="ARBA00022448"/>
    </source>
</evidence>
<keyword evidence="5 7" id="KW-0472">Membrane</keyword>
<proteinExistence type="inferred from homology"/>
<dbReference type="SUPFAM" id="SSF56935">
    <property type="entry name" value="Porins"/>
    <property type="match status" value="1"/>
</dbReference>
<dbReference type="InterPro" id="IPR036942">
    <property type="entry name" value="Beta-barrel_TonB_sf"/>
</dbReference>
<keyword evidence="4 7" id="KW-0812">Transmembrane</keyword>
<organism evidence="9 10">
    <name type="scientific">Segetibacter aerophilus</name>
    <dbReference type="NCBI Taxonomy" id="670293"/>
    <lineage>
        <taxon>Bacteria</taxon>
        <taxon>Pseudomonadati</taxon>
        <taxon>Bacteroidota</taxon>
        <taxon>Chitinophagia</taxon>
        <taxon>Chitinophagales</taxon>
        <taxon>Chitinophagaceae</taxon>
        <taxon>Segetibacter</taxon>
    </lineage>
</organism>
<gene>
    <name evidence="9" type="ORF">SAE01_30820</name>
</gene>
<dbReference type="Gene3D" id="2.40.170.20">
    <property type="entry name" value="TonB-dependent receptor, beta-barrel domain"/>
    <property type="match status" value="1"/>
</dbReference>
<dbReference type="Pfam" id="PF13715">
    <property type="entry name" value="CarbopepD_reg_2"/>
    <property type="match status" value="1"/>
</dbReference>
<dbReference type="InterPro" id="IPR023996">
    <property type="entry name" value="TonB-dep_OMP_SusC/RagA"/>
</dbReference>
<evidence type="ECO:0000256" key="1">
    <source>
        <dbReference type="ARBA" id="ARBA00004571"/>
    </source>
</evidence>
<sequence>MDDKNAPLSGATVTVKGTTVSTSTNQEGAFRLQVPGTARTLVVSFVGMQTKEVGIGTGSAPISVSLTGGASTLNDVVVVGYGRSRRANLTTAQTSVGAKEIERTVNTTIEQAIQGRAAGVYVTQNSGQPGGGISVSIRGVSSINNATEPLYVVDGVQIQGSSSGNSSGNLAGLNPSDIEDMQILQGPSATAIYGSRGTNGVVLITTKRGKSGEARMTYGFQYNIQTPPKRFEVMNLQQYAQMQIAYKAIAGGNVRGELLDPSLLGPGTDWQGELFNNAAMQKHQLSLSGGSNNTTYYMSGEYLNQAGVAVGSGFDRYSFRINLDTKPREWITIGTNLSFNQTNEKTTTSQNGLISSAIQLSPEVPVKNINGSWGGGDLSNPAHQFAPVNPIAISTLTTNSNSRKQFLGGLNLGLNLTKGLTFRTSLNTNLGYGGSTYFQPTYAIGWAINTTAALENGTSQSTYWNWNQLLEYTKQVGKHNVGAMVSHEAQASTYKNVGGRRTGFLSNDILDLTAGNATTASNTGGSGQWGMESYLARVNYGYDNRYLLTATYRRDGSVYFGPEKRWGAFPSVSAAWRVSQEKFFNVPAISELKLRLETGLTGNQGFSSDPIYSPLVAGASPWGSSFLPSVYPNKGLQWEETNTKNIGANLGLFKNRISVDFDYYVKNTDNMLLSASIPWYMGSNGTAAVQPPTVNAGSLKTKGWSFTLNTTNVSTKDFKWESNLNLSHFKTTITSLNNKNGFLERSSWWLNQADPWSQRSAVGLEPWLMRGYIEEGLFTSVEEINKSAVPVDNSGNRRPTAPTNGIWIGDIKLKDVNGDGKITSDDKTYIGNPWPKLFGGFTNSFSYKGFDLSVLITGTYGNDIYNFMAWENSNPNNINLGRNMMLHAYDYAKLTTDKDGNPVLANPGTDVARIISGVDVNGNYARQTSKWVESGSFLRLKNVSLSYNLPTSLISRQKLVRGVRATFGAQNLATITEYSGFDPEVGAYTGVNAGNNGPIGLDYGRYPLTPIYTFSLNVNF</sequence>
<dbReference type="SUPFAM" id="SSF49464">
    <property type="entry name" value="Carboxypeptidase regulatory domain-like"/>
    <property type="match status" value="1"/>
</dbReference>
<evidence type="ECO:0000256" key="6">
    <source>
        <dbReference type="ARBA" id="ARBA00023237"/>
    </source>
</evidence>
<dbReference type="AlphaFoldDB" id="A0A512BF35"/>
<dbReference type="EMBL" id="BJYT01000011">
    <property type="protein sequence ID" value="GEO10586.1"/>
    <property type="molecule type" value="Genomic_DNA"/>
</dbReference>
<dbReference type="NCBIfam" id="TIGR04057">
    <property type="entry name" value="SusC_RagA_signa"/>
    <property type="match status" value="1"/>
</dbReference>
<evidence type="ECO:0000256" key="7">
    <source>
        <dbReference type="PROSITE-ProRule" id="PRU01360"/>
    </source>
</evidence>
<dbReference type="InterPro" id="IPR023997">
    <property type="entry name" value="TonB-dep_OMP_SusC/RagA_CS"/>
</dbReference>
<evidence type="ECO:0000313" key="10">
    <source>
        <dbReference type="Proteomes" id="UP000321513"/>
    </source>
</evidence>
<dbReference type="InterPro" id="IPR037066">
    <property type="entry name" value="Plug_dom_sf"/>
</dbReference>
<keyword evidence="2 7" id="KW-0813">Transport</keyword>
<accession>A0A512BF35</accession>
<dbReference type="InterPro" id="IPR008969">
    <property type="entry name" value="CarboxyPept-like_regulatory"/>
</dbReference>
<comment type="caution">
    <text evidence="9">The sequence shown here is derived from an EMBL/GenBank/DDBJ whole genome shotgun (WGS) entry which is preliminary data.</text>
</comment>
<comment type="subcellular location">
    <subcellularLocation>
        <location evidence="1 7">Cell outer membrane</location>
        <topology evidence="1 7">Multi-pass membrane protein</topology>
    </subcellularLocation>
</comment>
<keyword evidence="3 7" id="KW-1134">Transmembrane beta strand</keyword>
<dbReference type="InterPro" id="IPR039426">
    <property type="entry name" value="TonB-dep_rcpt-like"/>
</dbReference>
<protein>
    <submittedName>
        <fullName evidence="9">SusC/RagA family TonB-linked outer membrane protein</fullName>
    </submittedName>
</protein>
<dbReference type="PROSITE" id="PS52016">
    <property type="entry name" value="TONB_DEPENDENT_REC_3"/>
    <property type="match status" value="1"/>
</dbReference>
<evidence type="ECO:0000259" key="8">
    <source>
        <dbReference type="Pfam" id="PF07715"/>
    </source>
</evidence>
<dbReference type="Proteomes" id="UP000321513">
    <property type="component" value="Unassembled WGS sequence"/>
</dbReference>
<dbReference type="Gene3D" id="2.60.40.1120">
    <property type="entry name" value="Carboxypeptidase-like, regulatory domain"/>
    <property type="match status" value="1"/>
</dbReference>
<evidence type="ECO:0000256" key="3">
    <source>
        <dbReference type="ARBA" id="ARBA00022452"/>
    </source>
</evidence>